<feature type="chain" id="PRO_5040836545" evidence="1">
    <location>
        <begin position="25"/>
        <end position="61"/>
    </location>
</feature>
<evidence type="ECO:0000256" key="1">
    <source>
        <dbReference type="SAM" id="SignalP"/>
    </source>
</evidence>
<sequence>MKRILAMALASVAGLIFMSTPVNAASKPNMVIGQRKTLQKDIIFTLMQLVVSELTVMLSLR</sequence>
<dbReference type="RefSeq" id="WP_271870882.1">
    <property type="nucleotide sequence ID" value="NZ_JAOTGU010000024.1"/>
</dbReference>
<reference evidence="2" key="2">
    <citation type="submission" date="2022-10" db="EMBL/GenBank/DDBJ databases">
        <authorList>
            <person name="Kostovova I."/>
            <person name="Moravkova M."/>
            <person name="Pechar R."/>
        </authorList>
    </citation>
    <scope>NUCLEOTIDE SEQUENCE</scope>
    <source>
        <strain evidence="2">M356A</strain>
    </source>
</reference>
<keyword evidence="1" id="KW-0732">Signal</keyword>
<organism evidence="2 3">
    <name type="scientific">Lactobacillus amylovorus</name>
    <dbReference type="NCBI Taxonomy" id="1604"/>
    <lineage>
        <taxon>Bacteria</taxon>
        <taxon>Bacillati</taxon>
        <taxon>Bacillota</taxon>
        <taxon>Bacilli</taxon>
        <taxon>Lactobacillales</taxon>
        <taxon>Lactobacillaceae</taxon>
        <taxon>Lactobacillus</taxon>
    </lineage>
</organism>
<gene>
    <name evidence="2" type="ORF">ODV15_10290</name>
</gene>
<reference evidence="2" key="1">
    <citation type="journal article" date="2022" name="Microorganisms">
        <title>Antibiotic Susceptibility, Resistance Gene Determinants and Corresponding Genomic Regions in Lactobacillus amylovorus Isolates Derived from Wild Boars and Domestic Pigs.</title>
        <authorList>
            <person name="Moravkova M."/>
            <person name="Kostovova I."/>
            <person name="Kavanova K."/>
            <person name="Pechar R."/>
            <person name="Stanek S."/>
            <person name="Brychta A."/>
            <person name="Zeman M."/>
            <person name="Kubasova T."/>
        </authorList>
    </citation>
    <scope>NUCLEOTIDE SEQUENCE</scope>
    <source>
        <strain evidence="2">M356A</strain>
    </source>
</reference>
<dbReference type="Proteomes" id="UP001143700">
    <property type="component" value="Unassembled WGS sequence"/>
</dbReference>
<accession>A0A9X3WAT6</accession>
<feature type="signal peptide" evidence="1">
    <location>
        <begin position="1"/>
        <end position="24"/>
    </location>
</feature>
<evidence type="ECO:0000313" key="3">
    <source>
        <dbReference type="Proteomes" id="UP001143700"/>
    </source>
</evidence>
<proteinExistence type="predicted"/>
<dbReference type="EMBL" id="JAOTGU010000024">
    <property type="protein sequence ID" value="MDB6262926.1"/>
    <property type="molecule type" value="Genomic_DNA"/>
</dbReference>
<comment type="caution">
    <text evidence="2">The sequence shown here is derived from an EMBL/GenBank/DDBJ whole genome shotgun (WGS) entry which is preliminary data.</text>
</comment>
<evidence type="ECO:0000313" key="2">
    <source>
        <dbReference type="EMBL" id="MDB6262926.1"/>
    </source>
</evidence>
<dbReference type="AlphaFoldDB" id="A0A9X3WAT6"/>
<name>A0A9X3WAT6_LACAM</name>
<protein>
    <submittedName>
        <fullName evidence="2">Uncharacterized protein</fullName>
    </submittedName>
</protein>